<dbReference type="AlphaFoldDB" id="A0A9N8VV57"/>
<dbReference type="EMBL" id="CAJVPY010000277">
    <property type="protein sequence ID" value="CAG8462071.1"/>
    <property type="molecule type" value="Genomic_DNA"/>
</dbReference>
<keyword evidence="2" id="KW-1185">Reference proteome</keyword>
<organism evidence="1 2">
    <name type="scientific">Dentiscutata erythropus</name>
    <dbReference type="NCBI Taxonomy" id="1348616"/>
    <lineage>
        <taxon>Eukaryota</taxon>
        <taxon>Fungi</taxon>
        <taxon>Fungi incertae sedis</taxon>
        <taxon>Mucoromycota</taxon>
        <taxon>Glomeromycotina</taxon>
        <taxon>Glomeromycetes</taxon>
        <taxon>Diversisporales</taxon>
        <taxon>Gigasporaceae</taxon>
        <taxon>Dentiscutata</taxon>
    </lineage>
</organism>
<accession>A0A9N8VV57</accession>
<dbReference type="Proteomes" id="UP000789405">
    <property type="component" value="Unassembled WGS sequence"/>
</dbReference>
<proteinExistence type="predicted"/>
<evidence type="ECO:0000313" key="2">
    <source>
        <dbReference type="Proteomes" id="UP000789405"/>
    </source>
</evidence>
<evidence type="ECO:0000313" key="1">
    <source>
        <dbReference type="EMBL" id="CAG8462071.1"/>
    </source>
</evidence>
<protein>
    <submittedName>
        <fullName evidence="1">4706_t:CDS:1</fullName>
    </submittedName>
</protein>
<reference evidence="1" key="1">
    <citation type="submission" date="2021-06" db="EMBL/GenBank/DDBJ databases">
        <authorList>
            <person name="Kallberg Y."/>
            <person name="Tangrot J."/>
            <person name="Rosling A."/>
        </authorList>
    </citation>
    <scope>NUCLEOTIDE SEQUENCE</scope>
    <source>
        <strain evidence="1">MA453B</strain>
    </source>
</reference>
<name>A0A9N8VV57_9GLOM</name>
<comment type="caution">
    <text evidence="1">The sequence shown here is derived from an EMBL/GenBank/DDBJ whole genome shotgun (WGS) entry which is preliminary data.</text>
</comment>
<sequence length="63" mass="6931">MCRVLCAVKVDLAPMNAAVYSDNSFVIVRIGRLDLSVNSIIIVRLSRMDTSSIKSLVKNLYGT</sequence>
<gene>
    <name evidence="1" type="ORF">DERYTH_LOCUS1056</name>
</gene>